<dbReference type="InterPro" id="IPR015915">
    <property type="entry name" value="Kelch-typ_b-propeller"/>
</dbReference>
<evidence type="ECO:0000256" key="2">
    <source>
        <dbReference type="ARBA" id="ARBA00022670"/>
    </source>
</evidence>
<dbReference type="Gene3D" id="2.120.10.80">
    <property type="entry name" value="Kelch-type beta propeller"/>
    <property type="match status" value="1"/>
</dbReference>
<dbReference type="Proteomes" id="UP000277671">
    <property type="component" value="Unassembled WGS sequence"/>
</dbReference>
<dbReference type="SUPFAM" id="SSF117281">
    <property type="entry name" value="Kelch motif"/>
    <property type="match status" value="1"/>
</dbReference>
<dbReference type="Pfam" id="PF13715">
    <property type="entry name" value="CarbopepD_reg_2"/>
    <property type="match status" value="1"/>
</dbReference>
<evidence type="ECO:0000256" key="4">
    <source>
        <dbReference type="ARBA" id="ARBA00022825"/>
    </source>
</evidence>
<dbReference type="SUPFAM" id="SSF49464">
    <property type="entry name" value="Carboxypeptidase regulatory domain-like"/>
    <property type="match status" value="2"/>
</dbReference>
<evidence type="ECO:0000259" key="9">
    <source>
        <dbReference type="Pfam" id="PF00082"/>
    </source>
</evidence>
<dbReference type="EMBL" id="RBKT01000001">
    <property type="protein sequence ID" value="RKR85979.1"/>
    <property type="molecule type" value="Genomic_DNA"/>
</dbReference>
<comment type="similarity">
    <text evidence="1 6">Belongs to the peptidase S8 family.</text>
</comment>
<keyword evidence="4 6" id="KW-0720">Serine protease</keyword>
<reference evidence="10 11" key="1">
    <citation type="submission" date="2018-10" db="EMBL/GenBank/DDBJ databases">
        <title>Sequencing the genomes of 1000 actinobacteria strains.</title>
        <authorList>
            <person name="Klenk H.-P."/>
        </authorList>
    </citation>
    <scope>NUCLEOTIDE SEQUENCE [LARGE SCALE GENOMIC DNA]</scope>
    <source>
        <strain evidence="10 11">DSM 45175</strain>
    </source>
</reference>
<dbReference type="SUPFAM" id="SSF52743">
    <property type="entry name" value="Subtilisin-like"/>
    <property type="match status" value="1"/>
</dbReference>
<dbReference type="InterPro" id="IPR008969">
    <property type="entry name" value="CarboxyPept-like_regulatory"/>
</dbReference>
<feature type="signal peptide" evidence="8">
    <location>
        <begin position="1"/>
        <end position="36"/>
    </location>
</feature>
<organism evidence="10 11">
    <name type="scientific">Micromonospora pisi</name>
    <dbReference type="NCBI Taxonomy" id="589240"/>
    <lineage>
        <taxon>Bacteria</taxon>
        <taxon>Bacillati</taxon>
        <taxon>Actinomycetota</taxon>
        <taxon>Actinomycetes</taxon>
        <taxon>Micromonosporales</taxon>
        <taxon>Micromonosporaceae</taxon>
        <taxon>Micromonospora</taxon>
    </lineage>
</organism>
<gene>
    <name evidence="10" type="ORF">BDK92_0197</name>
</gene>
<evidence type="ECO:0000313" key="10">
    <source>
        <dbReference type="EMBL" id="RKR85979.1"/>
    </source>
</evidence>
<dbReference type="GO" id="GO:0006508">
    <property type="term" value="P:proteolysis"/>
    <property type="evidence" value="ECO:0007669"/>
    <property type="project" value="UniProtKB-KW"/>
</dbReference>
<dbReference type="PRINTS" id="PR00723">
    <property type="entry name" value="SUBTILISIN"/>
</dbReference>
<evidence type="ECO:0000313" key="11">
    <source>
        <dbReference type="Proteomes" id="UP000277671"/>
    </source>
</evidence>
<dbReference type="InterPro" id="IPR013784">
    <property type="entry name" value="Carb-bd-like_fold"/>
</dbReference>
<dbReference type="Gene3D" id="2.60.40.1120">
    <property type="entry name" value="Carboxypeptidase-like, regulatory domain"/>
    <property type="match status" value="3"/>
</dbReference>
<evidence type="ECO:0000256" key="5">
    <source>
        <dbReference type="PIRSR" id="PIRSR615500-1"/>
    </source>
</evidence>
<dbReference type="InterPro" id="IPR051048">
    <property type="entry name" value="Peptidase_S8/S53_subtilisin"/>
</dbReference>
<dbReference type="RefSeq" id="WP_425462204.1">
    <property type="nucleotide sequence ID" value="NZ_RBKT01000001.1"/>
</dbReference>
<evidence type="ECO:0000256" key="6">
    <source>
        <dbReference type="PROSITE-ProRule" id="PRU01240"/>
    </source>
</evidence>
<dbReference type="PROSITE" id="PS51892">
    <property type="entry name" value="SUBTILASE"/>
    <property type="match status" value="1"/>
</dbReference>
<dbReference type="SUPFAM" id="SSF49899">
    <property type="entry name" value="Concanavalin A-like lectins/glucanases"/>
    <property type="match status" value="1"/>
</dbReference>
<evidence type="ECO:0000256" key="8">
    <source>
        <dbReference type="SAM" id="SignalP"/>
    </source>
</evidence>
<dbReference type="InterPro" id="IPR013320">
    <property type="entry name" value="ConA-like_dom_sf"/>
</dbReference>
<dbReference type="InterPro" id="IPR015500">
    <property type="entry name" value="Peptidase_S8_subtilisin-rel"/>
</dbReference>
<feature type="compositionally biased region" description="Polar residues" evidence="7">
    <location>
        <begin position="691"/>
        <end position="703"/>
    </location>
</feature>
<dbReference type="Pfam" id="PF01344">
    <property type="entry name" value="Kelch_1"/>
    <property type="match status" value="1"/>
</dbReference>
<proteinExistence type="inferred from homology"/>
<dbReference type="Gene3D" id="2.60.120.200">
    <property type="match status" value="1"/>
</dbReference>
<protein>
    <submittedName>
        <fullName evidence="10">Subtilisin family serine protease</fullName>
    </submittedName>
</protein>
<dbReference type="InterPro" id="IPR000209">
    <property type="entry name" value="Peptidase_S8/S53_dom"/>
</dbReference>
<name>A0A495JD36_9ACTN</name>
<keyword evidence="8" id="KW-0732">Signal</keyword>
<dbReference type="GO" id="GO:0004252">
    <property type="term" value="F:serine-type endopeptidase activity"/>
    <property type="evidence" value="ECO:0007669"/>
    <property type="project" value="UniProtKB-UniRule"/>
</dbReference>
<feature type="active site" description="Charge relay system" evidence="5 6">
    <location>
        <position position="418"/>
    </location>
</feature>
<evidence type="ECO:0000256" key="1">
    <source>
        <dbReference type="ARBA" id="ARBA00011073"/>
    </source>
</evidence>
<dbReference type="NCBIfam" id="NF038128">
    <property type="entry name" value="choice_anch_J"/>
    <property type="match status" value="1"/>
</dbReference>
<keyword evidence="2 6" id="KW-0645">Protease</keyword>
<keyword evidence="3 6" id="KW-0378">Hydrolase</keyword>
<comment type="caution">
    <text evidence="10">The sequence shown here is derived from an EMBL/GenBank/DDBJ whole genome shotgun (WGS) entry which is preliminary data.</text>
</comment>
<keyword evidence="11" id="KW-1185">Reference proteome</keyword>
<dbReference type="SMART" id="SM00612">
    <property type="entry name" value="Kelch"/>
    <property type="match status" value="4"/>
</dbReference>
<dbReference type="CDD" id="cd07481">
    <property type="entry name" value="Peptidases_S8_BacillopeptidaseF-like"/>
    <property type="match status" value="1"/>
</dbReference>
<dbReference type="PANTHER" id="PTHR43399:SF4">
    <property type="entry name" value="CELL WALL-ASSOCIATED PROTEASE"/>
    <property type="match status" value="1"/>
</dbReference>
<dbReference type="Pfam" id="PF24681">
    <property type="entry name" value="Kelch_KLHDC2_KLHL20_DRC7"/>
    <property type="match status" value="1"/>
</dbReference>
<sequence>MSARQSHRGGGRFMLRSSVAILATVALGATAQPALAAPAAPSATVEAGVFKEISSKGSTTFMVFLREQAKLDGAARLRDADAKATEVHRQLTGTADRTQAGLRADLDAKKATYTPYWIANALRVVGDKALVDSIAARPEVARIEPVKYYPLITPTPSKTTAAANPAGVEWGLTNIGAPRVWSEYDDRGEGIVIANIDSGVQYDHPALVGKYRGNKGDGTFDHNYNWFDPANVCGGPTPCDNSGHGTHTMGTMVGDDGNGNQTGVAPGAKWIAAKGCETNSCSDTSLLASGQWMLAPTDANGQNPRPDLRPDIVNNSWGGGSGDSWYEQTITAWRAAGIFPAFASGNTLGGAPCGSASSPGDNVPAYAVGAYDVNNVIADFSNRGPTVDGRTKPEIAAPGVSIRSSVPGNGYESWDGTSMATPHLSGAVALIWSAATSLRGDISATEALLAQTATDTEALACGGTIANNNIFGEGRLNAYQAVTAAPRGSVGQVTGTVTNSDTGAGVAGVTIAAGARSVTTGADGTYSLTLSVGEQTLTFSAYGYATQTVTLTVAEGGSVTKNIALVETPPVTVTGKVTDGSGHGWPLYASIEVAGRPGAPIFTDPTTGAYSFTVPGNSSYRLTTTARYQGYQKVTTELNLGTAATTANIAVPVEEACTAAGYSATLSAPLLSQSFDGDTAPEGWSVKSRTDGGSWSFKNEGGRSNLTGGSGNFAVIDSDHAGRDATQDSDLVTPAIDLTGMRAPQLRFKADRYSTGGDNTFDVEVSSDGGENWINVRHDFNSRRGPAAEEVLLTPVANKANVQLRFRYQGAYDWWWQVDDVQVINRSCNPVPGGLVTGFTTDVNTGTAVNDVTVTSVDQPQDKGVSAATPDDPNLSDGFYWFFSGLTGAHSFSASKSPYPSQAKTVTVTPNGVKKADFALKAGRLTVDSTNVESHQPYGSTRTTTVTVKNTGTAPANVELLERSGDFELLSLPGAALTERRMKGLSAAMTVTPYPGVAGGPAAAGPTADGAWKQIADLPSEIFDNAAATVDGRVYSFGGANGSGNERKAWVYQPETNTWGALPALPTGRAKPSAVAVDGKIYLIGGWATGGTPVASVDVYDPTANAWSTVAGATNPAPRAAAGAAVVGGKVHLIGGCASSNCAGSDDVVVFDPATGGFSLGAKYPHTVAWMSCGGIGGSAYCAGGTSGGTSYKDAFSYDPKSDSWSALPDMPIDLWGSQFATAGGLLVIAGGVTGNSSGLTNRTLAYNPAGRAWEDLPNVGFPVYRGALACGTYKLGGSPNPGEASKQAEQLGGLGECEAGDAPWLATTPGTFTLAPGATKKVTLTLTATAETGIDQPGAYHTDLVLRSDTPYAVPAVNVELNVSAPNGWGKIQGTVTGLSCDGRRVPVKATVRLNLADGGYTLTADGQGHYTYWLPRGKYQVIVAKDGWVPEVVQQQIQPGFVSTLDITLDPVTACDARVGGI</sequence>
<dbReference type="InterPro" id="IPR033857">
    <property type="entry name" value="Bacillopeptidase_F"/>
</dbReference>
<accession>A0A495JD36</accession>
<dbReference type="Gene3D" id="3.40.50.200">
    <property type="entry name" value="Peptidase S8/S53 domain"/>
    <property type="match status" value="1"/>
</dbReference>
<dbReference type="PANTHER" id="PTHR43399">
    <property type="entry name" value="SUBTILISIN-RELATED"/>
    <property type="match status" value="1"/>
</dbReference>
<feature type="active site" description="Charge relay system" evidence="5 6">
    <location>
        <position position="244"/>
    </location>
</feature>
<evidence type="ECO:0000256" key="7">
    <source>
        <dbReference type="SAM" id="MobiDB-lite"/>
    </source>
</evidence>
<feature type="region of interest" description="Disordered" evidence="7">
    <location>
        <begin position="682"/>
        <end position="703"/>
    </location>
</feature>
<dbReference type="GO" id="GO:0030246">
    <property type="term" value="F:carbohydrate binding"/>
    <property type="evidence" value="ECO:0007669"/>
    <property type="project" value="InterPro"/>
</dbReference>
<dbReference type="SUPFAM" id="SSF49452">
    <property type="entry name" value="Starch-binding domain-like"/>
    <property type="match status" value="1"/>
</dbReference>
<feature type="active site" description="Charge relay system" evidence="5 6">
    <location>
        <position position="197"/>
    </location>
</feature>
<dbReference type="InterPro" id="IPR006652">
    <property type="entry name" value="Kelch_1"/>
</dbReference>
<evidence type="ECO:0000256" key="3">
    <source>
        <dbReference type="ARBA" id="ARBA00022801"/>
    </source>
</evidence>
<dbReference type="InterPro" id="IPR036852">
    <property type="entry name" value="Peptidase_S8/S53_dom_sf"/>
</dbReference>
<dbReference type="Pfam" id="PF00082">
    <property type="entry name" value="Peptidase_S8"/>
    <property type="match status" value="1"/>
</dbReference>
<feature type="domain" description="Peptidase S8/S53" evidence="9">
    <location>
        <begin position="188"/>
        <end position="473"/>
    </location>
</feature>
<feature type="chain" id="PRO_5019761778" evidence="8">
    <location>
        <begin position="37"/>
        <end position="1464"/>
    </location>
</feature>